<evidence type="ECO:0000313" key="16">
    <source>
        <dbReference type="Proteomes" id="UP000295165"/>
    </source>
</evidence>
<evidence type="ECO:0000256" key="5">
    <source>
        <dbReference type="ARBA" id="ARBA00022676"/>
    </source>
</evidence>
<evidence type="ECO:0000259" key="13">
    <source>
        <dbReference type="Pfam" id="PF14896"/>
    </source>
</evidence>
<keyword evidence="6 15" id="KW-0808">Transferase</keyword>
<keyword evidence="16" id="KW-1185">Reference proteome</keyword>
<protein>
    <submittedName>
        <fullName evidence="15">Putative arabinosyltransferase A</fullName>
        <ecNumber evidence="15">2.4.2.-</ecNumber>
    </submittedName>
</protein>
<evidence type="ECO:0000256" key="7">
    <source>
        <dbReference type="ARBA" id="ARBA00022692"/>
    </source>
</evidence>
<dbReference type="Pfam" id="PF17689">
    <property type="entry name" value="Arabino_trans_N"/>
    <property type="match status" value="1"/>
</dbReference>
<feature type="domain" description="Arabinofuranosyltransferase central" evidence="12">
    <location>
        <begin position="217"/>
        <end position="684"/>
    </location>
</feature>
<feature type="transmembrane region" description="Helical" evidence="11">
    <location>
        <begin position="621"/>
        <end position="643"/>
    </location>
</feature>
<feature type="transmembrane region" description="Helical" evidence="11">
    <location>
        <begin position="663"/>
        <end position="681"/>
    </location>
</feature>
<feature type="transmembrane region" description="Helical" evidence="11">
    <location>
        <begin position="701"/>
        <end position="723"/>
    </location>
</feature>
<dbReference type="InterPro" id="IPR040920">
    <property type="entry name" value="Arabino_trans_N"/>
</dbReference>
<feature type="transmembrane region" description="Helical" evidence="11">
    <location>
        <begin position="425"/>
        <end position="450"/>
    </location>
</feature>
<dbReference type="Pfam" id="PF04602">
    <property type="entry name" value="Arabinose_trans"/>
    <property type="match status" value="1"/>
</dbReference>
<keyword evidence="10" id="KW-0961">Cell wall biogenesis/degradation</keyword>
<evidence type="ECO:0000256" key="3">
    <source>
        <dbReference type="ARBA" id="ARBA00008195"/>
    </source>
</evidence>
<dbReference type="EMBL" id="PECC01000029">
    <property type="protein sequence ID" value="TDZ48093.1"/>
    <property type="molecule type" value="Genomic_DNA"/>
</dbReference>
<keyword evidence="7 11" id="KW-0812">Transmembrane</keyword>
<dbReference type="GO" id="GO:0005886">
    <property type="term" value="C:plasma membrane"/>
    <property type="evidence" value="ECO:0007669"/>
    <property type="project" value="UniProtKB-SubCell"/>
</dbReference>
<comment type="similarity">
    <text evidence="3">Belongs to the emb family.</text>
</comment>
<feature type="transmembrane region" description="Helical" evidence="11">
    <location>
        <begin position="340"/>
        <end position="359"/>
    </location>
</feature>
<keyword evidence="5 15" id="KW-0328">Glycosyltransferase</keyword>
<dbReference type="GO" id="GO:0052636">
    <property type="term" value="F:arabinosyltransferase activity"/>
    <property type="evidence" value="ECO:0007669"/>
    <property type="project" value="InterPro"/>
</dbReference>
<dbReference type="Gene3D" id="2.60.120.610">
    <property type="entry name" value="arabinofuranosyltransferase like domain"/>
    <property type="match status" value="1"/>
</dbReference>
<comment type="subcellular location">
    <subcellularLocation>
        <location evidence="2">Cell membrane</location>
        <topology evidence="2">Multi-pass membrane protein</topology>
    </subcellularLocation>
</comment>
<evidence type="ECO:0000256" key="9">
    <source>
        <dbReference type="ARBA" id="ARBA00023136"/>
    </source>
</evidence>
<dbReference type="InterPro" id="IPR027451">
    <property type="entry name" value="EmbABC_dom1"/>
</dbReference>
<keyword evidence="9 11" id="KW-0472">Membrane</keyword>
<name>A0A4V3HUM9_9MYCO</name>
<dbReference type="InterPro" id="IPR032731">
    <property type="entry name" value="Arabino_trans_C"/>
</dbReference>
<evidence type="ECO:0000256" key="4">
    <source>
        <dbReference type="ARBA" id="ARBA00022475"/>
    </source>
</evidence>
<evidence type="ECO:0000256" key="2">
    <source>
        <dbReference type="ARBA" id="ARBA00004651"/>
    </source>
</evidence>
<dbReference type="InterPro" id="IPR007680">
    <property type="entry name" value="Arabino_trans_central"/>
</dbReference>
<feature type="transmembrane region" description="Helical" evidence="11">
    <location>
        <begin position="265"/>
        <end position="287"/>
    </location>
</feature>
<feature type="transmembrane region" description="Helical" evidence="11">
    <location>
        <begin position="30"/>
        <end position="49"/>
    </location>
</feature>
<evidence type="ECO:0000256" key="6">
    <source>
        <dbReference type="ARBA" id="ARBA00022679"/>
    </source>
</evidence>
<dbReference type="Pfam" id="PF14896">
    <property type="entry name" value="Arabino_trans_C"/>
    <property type="match status" value="1"/>
</dbReference>
<gene>
    <name evidence="15" type="primary">embA</name>
    <name evidence="15" type="ORF">CCUG63697_04392</name>
</gene>
<evidence type="ECO:0000259" key="14">
    <source>
        <dbReference type="Pfam" id="PF17689"/>
    </source>
</evidence>
<dbReference type="Gene3D" id="2.60.120.940">
    <property type="entry name" value="EmbC, C-terminal domain, subdomain 2"/>
    <property type="match status" value="1"/>
</dbReference>
<dbReference type="InterPro" id="IPR042486">
    <property type="entry name" value="Arabino_trans_C_2"/>
</dbReference>
<comment type="function">
    <text evidence="1">Arabinosyl transferase responsible for the polymerization of arabinose into the arabinan of arabinogalactan.</text>
</comment>
<evidence type="ECO:0000256" key="1">
    <source>
        <dbReference type="ARBA" id="ARBA00003001"/>
    </source>
</evidence>
<keyword evidence="4" id="KW-1003">Cell membrane</keyword>
<accession>A0A4V3HUM9</accession>
<comment type="caution">
    <text evidence="15">The sequence shown here is derived from an EMBL/GenBank/DDBJ whole genome shotgun (WGS) entry which is preliminary data.</text>
</comment>
<feature type="transmembrane region" description="Helical" evidence="11">
    <location>
        <begin position="470"/>
        <end position="488"/>
    </location>
</feature>
<evidence type="ECO:0000259" key="12">
    <source>
        <dbReference type="Pfam" id="PF04602"/>
    </source>
</evidence>
<feature type="transmembrane region" description="Helical" evidence="11">
    <location>
        <begin position="588"/>
        <end position="609"/>
    </location>
</feature>
<evidence type="ECO:0000256" key="8">
    <source>
        <dbReference type="ARBA" id="ARBA00022989"/>
    </source>
</evidence>
<dbReference type="Proteomes" id="UP000295165">
    <property type="component" value="Unassembled WGS sequence"/>
</dbReference>
<evidence type="ECO:0000313" key="15">
    <source>
        <dbReference type="EMBL" id="TDZ48093.1"/>
    </source>
</evidence>
<dbReference type="GO" id="GO:0071555">
    <property type="term" value="P:cell wall organization"/>
    <property type="evidence" value="ECO:0007669"/>
    <property type="project" value="UniProtKB-KW"/>
</dbReference>
<dbReference type="EC" id="2.4.2.-" evidence="15"/>
<feature type="domain" description="Arabinosyltransferase C-terminal" evidence="13">
    <location>
        <begin position="719"/>
        <end position="1113"/>
    </location>
</feature>
<feature type="transmembrane region" description="Helical" evidence="11">
    <location>
        <begin position="536"/>
        <end position="553"/>
    </location>
</feature>
<feature type="transmembrane region" description="Helical" evidence="11">
    <location>
        <begin position="565"/>
        <end position="582"/>
    </location>
</feature>
<dbReference type="AlphaFoldDB" id="A0A4V3HUM9"/>
<keyword evidence="8 11" id="KW-1133">Transmembrane helix</keyword>
<sequence>MREASSHTIALVPSPLSKSATAGTAQRARLISLAAATVGVLLCVLVPLLPVRQSTVDINWPQGATADGNIAGITAPLVSGAPLSFEAHIPCTAIATLPASGGVVLSTSPDGGFEASRHALFVRATSDLVVVAFRDNVATVAPRKAVESGGCTSLDIWANAGGVGANFAGLPNAHGTLAIENKPLITGLFTDLKVPAAGDIQSRPTAHVVVDTRFISSPTALKLVAMVLGIAAVAIAIAALAVLERGGRTHPLRTFSNVLRPRDRATLLTNGIADIGVVGTLLLWHVIGAITSDDGNILVEARVAHQAGYVTEYYRYFGATASPFDWYATLLSWLTQVSTVGVWMRLPATLAGIGTWYILRKKMLPRLGEQLAASRTAVWTAALVFLTAWLPFNNGLRPEPIIVFGTVLTWTLVERSIATRRLSPAALAIIVALLSATVAPQGLIALGPLLAGGRAIARIVAVRRLRYGRFAPIAVLAASVAGVFAFTFRDQTLATVAESARIKYVVGPTIAWYQEFLRYYFLTVESNVDGSLTRRIAVFILLLCLFGTLAVLLRRGVLPGLASGPVWRLLGSTAIGLLLLTFTPTKWAIQFGIFAGLSGALGAVAAFTFARVGLHSRRNLALYVTALLFILAWATSGINGWFYVGNYGVPWFDKQPVIASHPVTTMFLALSIITALIAGWLHFRLDYAGHTEVENTRRNRLLASTPLMVVAAIMVILEVTSMAKAVYARSDTYTTGKANLLALTGSDPCAMARDVLVEPDANEGLLQPVPGQQAGKYGPLGGVDPVAFTPDGVRSGMTSLPVIGKPGLVNSDASPNAPIMEVSDAAGTTGGAGPTGINGSSALLPFGLDPARTPVMGSYGENTIAAHLKSSWYELPPPSPDRPLVVMSAAGAIWSYQQDGTFSPEINYGQQLKLEWGVRDPQSPGGFKALRQDYPIDIGPQTVWRNLRFPMKTAPPGANVVRIIADDPNLSSDQWLAFTPPRVPALKTAQDLLGSDTPVLLDMAVAQNFPCQRPFSERLGVAELPKFRVMPEHKQVATSSNMWMSAEDGGPFMFTTALLRTSSVPTYLRNDWYRDWGSIEKYEPIVAPNLAPTAQLTEGTVVVNGWTRKGPIRALP</sequence>
<feature type="transmembrane region" description="Helical" evidence="11">
    <location>
        <begin position="371"/>
        <end position="390"/>
    </location>
</feature>
<evidence type="ECO:0000256" key="10">
    <source>
        <dbReference type="ARBA" id="ARBA00023316"/>
    </source>
</evidence>
<proteinExistence type="inferred from homology"/>
<feature type="domain" description="Arabinosyltransferas concanavalin like" evidence="14">
    <location>
        <begin position="53"/>
        <end position="213"/>
    </location>
</feature>
<feature type="transmembrane region" description="Helical" evidence="11">
    <location>
        <begin position="223"/>
        <end position="244"/>
    </location>
</feature>
<organism evidence="15 16">
    <name type="scientific">Mycobacteroides franklinii</name>
    <dbReference type="NCBI Taxonomy" id="948102"/>
    <lineage>
        <taxon>Bacteria</taxon>
        <taxon>Bacillati</taxon>
        <taxon>Actinomycetota</taxon>
        <taxon>Actinomycetes</taxon>
        <taxon>Mycobacteriales</taxon>
        <taxon>Mycobacteriaceae</taxon>
        <taxon>Mycobacteroides</taxon>
    </lineage>
</organism>
<reference evidence="15 16" key="1">
    <citation type="journal article" date="2019" name="Sci. Rep.">
        <title>Extended insight into the Mycobacterium chelonae-abscessus complex through whole genome sequencing of Mycobacterium salmoniphilum outbreak and Mycobacterium salmoniphilum-like strains.</title>
        <authorList>
            <person name="Behra P.R.K."/>
            <person name="Das S."/>
            <person name="Pettersson B.M.F."/>
            <person name="Shirreff L."/>
            <person name="DuCote T."/>
            <person name="Jacobsson K.G."/>
            <person name="Ennis D.G."/>
            <person name="Kirsebom L.A."/>
        </authorList>
    </citation>
    <scope>NUCLEOTIDE SEQUENCE [LARGE SCALE GENOMIC DNA]</scope>
    <source>
        <strain evidence="15 16">CCUG 63697</strain>
    </source>
</reference>
<dbReference type="GO" id="GO:0071766">
    <property type="term" value="P:Actinobacterium-type cell wall biogenesis"/>
    <property type="evidence" value="ECO:0007669"/>
    <property type="project" value="InterPro"/>
</dbReference>
<evidence type="ECO:0000256" key="11">
    <source>
        <dbReference type="SAM" id="Phobius"/>
    </source>
</evidence>